<reference evidence="2 3" key="1">
    <citation type="submission" date="2019-06" db="EMBL/GenBank/DDBJ databases">
        <authorList>
            <person name="Livingstone P."/>
            <person name="Whitworth D."/>
        </authorList>
    </citation>
    <scope>NUCLEOTIDE SEQUENCE [LARGE SCALE GENOMIC DNA]</scope>
    <source>
        <strain evidence="2 3">AM401</strain>
    </source>
</reference>
<dbReference type="RefSeq" id="WP_141646525.1">
    <property type="nucleotide sequence ID" value="NZ_VIFM01000173.1"/>
</dbReference>
<keyword evidence="1" id="KW-0732">Signal</keyword>
<dbReference type="Pfam" id="PF06739">
    <property type="entry name" value="SBBP"/>
    <property type="match status" value="2"/>
</dbReference>
<dbReference type="EMBL" id="VIFM01000173">
    <property type="protein sequence ID" value="TQF11717.1"/>
    <property type="molecule type" value="Genomic_DNA"/>
</dbReference>
<dbReference type="PANTHER" id="PTHR35580">
    <property type="entry name" value="CELL SURFACE GLYCOPROTEIN (S-LAYER PROTEIN)-LIKE PROTEIN"/>
    <property type="match status" value="1"/>
</dbReference>
<dbReference type="AlphaFoldDB" id="A0A540WS06"/>
<dbReference type="OrthoDB" id="53254at2"/>
<dbReference type="InterPro" id="IPR052918">
    <property type="entry name" value="Motility_Chemotaxis_Reg"/>
</dbReference>
<sequence>MRFLNAVRGMFLASALALVGCQGGEPGEDAPTDAPGSQEQQLTNCTSLVPVMTSNSAPSGFVTSSGVYGSNPAAYEPWKAFDNATTFWLSTANQTPAWLGYEFGSGVMKTVRRYAISYSNGSITTRSPKNWTLEGSNGSTWVVVDTRTNVTGWTNERREYDVAHPGQYKKYRLNVSDDNDNRAGIVVLSIGRLELYQCDAFPTVVDLWTKTSGAPGGFTRIHDLAGDPAGRTYSTGMTTVGVEGQPMAGLMDGFLTARDWNGNLQFHKQLGVAGTVTLGYGIARNRSFEEIYVAGFTDGALPGATSSGGRDAFITRYRYTGVFGWTRQIGLAGAQTEGYGVSLDSADNAFLVGSTNGNLDGNVRTGNYDAFVTKYNATGVKQWTRLLGVAGKSTHARRASADNSGNVYVSGWTDGNLDGQTLTGPQDAFITKYDADGVKQWTRLAGAPATAVWLYGSTLDANGNVYLTGYSGGGMDGVPNVTPAIDVFIARFNPAGVKQWVWELDSGSGSWGMGIFAHDDGIYVTGGGVADVTQTTDTTGGMVHNYVAKVDFSGTLQWIKQQPTAVLNGVEKDVRSMGVVVDQNDNMYVGGYLDGNFEGNTLQGAPDSFLTKIAP</sequence>
<dbReference type="SUPFAM" id="SSF49785">
    <property type="entry name" value="Galactose-binding domain-like"/>
    <property type="match status" value="1"/>
</dbReference>
<organism evidence="2 3">
    <name type="scientific">Myxococcus llanfairpwllgwyngyllgogerychwyrndrobwllllantysiliogogogochensis</name>
    <dbReference type="NCBI Taxonomy" id="2590453"/>
    <lineage>
        <taxon>Bacteria</taxon>
        <taxon>Pseudomonadati</taxon>
        <taxon>Myxococcota</taxon>
        <taxon>Myxococcia</taxon>
        <taxon>Myxococcales</taxon>
        <taxon>Cystobacterineae</taxon>
        <taxon>Myxococcaceae</taxon>
        <taxon>Myxococcus</taxon>
    </lineage>
</organism>
<keyword evidence="3" id="KW-1185">Reference proteome</keyword>
<dbReference type="Proteomes" id="UP000315369">
    <property type="component" value="Unassembled WGS sequence"/>
</dbReference>
<name>A0A540WS06_9BACT</name>
<accession>A0A540WS06</accession>
<dbReference type="Gene3D" id="2.60.120.260">
    <property type="entry name" value="Galactose-binding domain-like"/>
    <property type="match status" value="1"/>
</dbReference>
<gene>
    <name evidence="2" type="ORF">FJV41_32725</name>
</gene>
<evidence type="ECO:0000256" key="1">
    <source>
        <dbReference type="SAM" id="SignalP"/>
    </source>
</evidence>
<dbReference type="InterPro" id="IPR008979">
    <property type="entry name" value="Galactose-bd-like_sf"/>
</dbReference>
<dbReference type="SUPFAM" id="SSF101898">
    <property type="entry name" value="NHL repeat"/>
    <property type="match status" value="1"/>
</dbReference>
<dbReference type="PANTHER" id="PTHR35580:SF1">
    <property type="entry name" value="PHYTASE-LIKE DOMAIN-CONTAINING PROTEIN"/>
    <property type="match status" value="1"/>
</dbReference>
<protein>
    <recommendedName>
        <fullName evidence="4">F5/8 type C domain-containing protein</fullName>
    </recommendedName>
</protein>
<proteinExistence type="predicted"/>
<comment type="caution">
    <text evidence="2">The sequence shown here is derived from an EMBL/GenBank/DDBJ whole genome shotgun (WGS) entry which is preliminary data.</text>
</comment>
<evidence type="ECO:0000313" key="2">
    <source>
        <dbReference type="EMBL" id="TQF11717.1"/>
    </source>
</evidence>
<feature type="chain" id="PRO_5022020546" description="F5/8 type C domain-containing protein" evidence="1">
    <location>
        <begin position="20"/>
        <end position="615"/>
    </location>
</feature>
<dbReference type="InterPro" id="IPR010620">
    <property type="entry name" value="SBBP_repeat"/>
</dbReference>
<feature type="signal peptide" evidence="1">
    <location>
        <begin position="1"/>
        <end position="19"/>
    </location>
</feature>
<dbReference type="PROSITE" id="PS51257">
    <property type="entry name" value="PROKAR_LIPOPROTEIN"/>
    <property type="match status" value="1"/>
</dbReference>
<evidence type="ECO:0008006" key="4">
    <source>
        <dbReference type="Google" id="ProtNLM"/>
    </source>
</evidence>
<evidence type="ECO:0000313" key="3">
    <source>
        <dbReference type="Proteomes" id="UP000315369"/>
    </source>
</evidence>